<dbReference type="Pfam" id="PF13230">
    <property type="entry name" value="GATase_4"/>
    <property type="match status" value="1"/>
</dbReference>
<sequence length="274" mass="30245">MCRWIAYAGRTIPLEHYVTEPSHSLVSQSIHALESTAATNGDGFGLGWYGDHPEPGRYREVQPAWSDDNLRYLCRHLHSHLFFAHVRAATGTPITRPNCHPFACGPWLFMHNGYIGDWSRLRRPVEAMIPDALYPSRAGTTDSEAIFLGLLGCGLMGDGPRRDPVEATTRALKRLTELAGEHPFRFTAALADGRDLYAFRYAANDKANSLYYRASEGGVVIASEPLDRDHGTWTAVAENSVVVARRNEPVTILPLAPFGLGQPAPDAAPRRLRA</sequence>
<keyword evidence="3" id="KW-0808">Transferase</keyword>
<keyword evidence="1 3" id="KW-0315">Glutamine amidotransferase</keyword>
<dbReference type="KEGG" id="mmes:MMSR116_14945"/>
<dbReference type="InterPro" id="IPR026869">
    <property type="entry name" value="EgtC-like"/>
</dbReference>
<dbReference type="EMBL" id="CP043538">
    <property type="protein sequence ID" value="QGY03034.1"/>
    <property type="molecule type" value="Genomic_DNA"/>
</dbReference>
<dbReference type="CDD" id="cd01908">
    <property type="entry name" value="YafJ"/>
    <property type="match status" value="1"/>
</dbReference>
<dbReference type="PANTHER" id="PTHR43187:SF1">
    <property type="entry name" value="GLUTAMINE AMIDOTRANSFERASE DUG3-RELATED"/>
    <property type="match status" value="1"/>
</dbReference>
<feature type="domain" description="Glutamine amidotransferase type-2" evidence="2">
    <location>
        <begin position="2"/>
        <end position="274"/>
    </location>
</feature>
<dbReference type="Gene3D" id="3.60.20.10">
    <property type="entry name" value="Glutamine Phosphoribosylpyrophosphate, subunit 1, domain 1"/>
    <property type="match status" value="1"/>
</dbReference>
<evidence type="ECO:0000256" key="1">
    <source>
        <dbReference type="ARBA" id="ARBA00022962"/>
    </source>
</evidence>
<dbReference type="SUPFAM" id="SSF56235">
    <property type="entry name" value="N-terminal nucleophile aminohydrolases (Ntn hydrolases)"/>
    <property type="match status" value="1"/>
</dbReference>
<dbReference type="InterPro" id="IPR029055">
    <property type="entry name" value="Ntn_hydrolases_N"/>
</dbReference>
<dbReference type="Proteomes" id="UP000012488">
    <property type="component" value="Chromosome"/>
</dbReference>
<dbReference type="InterPro" id="IPR052373">
    <property type="entry name" value="Gamma-glu_amide_hydrolase"/>
</dbReference>
<protein>
    <submittedName>
        <fullName evidence="3">Class II glutamine amidotransferase</fullName>
    </submittedName>
</protein>
<proteinExistence type="predicted"/>
<name>A0A6B9FP88_9HYPH</name>
<evidence type="ECO:0000313" key="3">
    <source>
        <dbReference type="EMBL" id="QGY03034.1"/>
    </source>
</evidence>
<dbReference type="PANTHER" id="PTHR43187">
    <property type="entry name" value="GLUTAMINE AMIDOTRANSFERASE DUG3-RELATED"/>
    <property type="match status" value="1"/>
</dbReference>
<dbReference type="InterPro" id="IPR017932">
    <property type="entry name" value="GATase_2_dom"/>
</dbReference>
<evidence type="ECO:0000259" key="2">
    <source>
        <dbReference type="PROSITE" id="PS51278"/>
    </source>
</evidence>
<dbReference type="AlphaFoldDB" id="A0A6B9FP88"/>
<dbReference type="GO" id="GO:0016740">
    <property type="term" value="F:transferase activity"/>
    <property type="evidence" value="ECO:0007669"/>
    <property type="project" value="UniProtKB-KW"/>
</dbReference>
<dbReference type="PROSITE" id="PS51278">
    <property type="entry name" value="GATASE_TYPE_2"/>
    <property type="match status" value="1"/>
</dbReference>
<dbReference type="RefSeq" id="WP_010682349.1">
    <property type="nucleotide sequence ID" value="NZ_CP043538.1"/>
</dbReference>
<accession>A0A6B9FP88</accession>
<reference evidence="3 4" key="1">
    <citation type="journal article" date="2012" name="Genet. Mol. Biol.">
        <title>Analysis of 16S rRNA and mxaF genes revealing insights into Methylobacterium niche-specific plant association.</title>
        <authorList>
            <person name="Dourado M.N."/>
            <person name="Andreote F.D."/>
            <person name="Dini-Andreote F."/>
            <person name="Conti R."/>
            <person name="Araujo J.M."/>
            <person name="Araujo W.L."/>
        </authorList>
    </citation>
    <scope>NUCLEOTIDE SEQUENCE [LARGE SCALE GENOMIC DNA]</scope>
    <source>
        <strain evidence="3 4">SR1.6/6</strain>
    </source>
</reference>
<dbReference type="OrthoDB" id="9804310at2"/>
<reference evidence="3 4" key="2">
    <citation type="journal article" date="2013" name="Genome Announc.">
        <title>Draft Genome Sequence of Methylobacterium mesophilicum Strain SR1.6/6, Isolated from Citrus sinensis.</title>
        <authorList>
            <person name="Marinho Almeida D."/>
            <person name="Dini-Andreote F."/>
            <person name="Camargo Neves A.A."/>
            <person name="Juca Ramos R.T."/>
            <person name="Andreote F.D."/>
            <person name="Carneiro A.R."/>
            <person name="Oliveira de Souza Lima A."/>
            <person name="Caracciolo Gomes de Sa P.H."/>
            <person name="Ribeiro Barbosa M.S."/>
            <person name="Araujo W.L."/>
            <person name="Silva A."/>
        </authorList>
    </citation>
    <scope>NUCLEOTIDE SEQUENCE [LARGE SCALE GENOMIC DNA]</scope>
    <source>
        <strain evidence="3 4">SR1.6/6</strain>
    </source>
</reference>
<evidence type="ECO:0000313" key="4">
    <source>
        <dbReference type="Proteomes" id="UP000012488"/>
    </source>
</evidence>
<organism evidence="3 4">
    <name type="scientific">Methylobacterium mesophilicum SR1.6/6</name>
    <dbReference type="NCBI Taxonomy" id="908290"/>
    <lineage>
        <taxon>Bacteria</taxon>
        <taxon>Pseudomonadati</taxon>
        <taxon>Pseudomonadota</taxon>
        <taxon>Alphaproteobacteria</taxon>
        <taxon>Hyphomicrobiales</taxon>
        <taxon>Methylobacteriaceae</taxon>
        <taxon>Methylobacterium</taxon>
    </lineage>
</organism>
<gene>
    <name evidence="3" type="ORF">MMSR116_14945</name>
</gene>